<dbReference type="Pfam" id="PF12796">
    <property type="entry name" value="Ank_2"/>
    <property type="match status" value="2"/>
</dbReference>
<reference evidence="9" key="1">
    <citation type="submission" date="2025-08" db="UniProtKB">
        <authorList>
            <consortium name="RefSeq"/>
        </authorList>
    </citation>
    <scope>IDENTIFICATION</scope>
    <source>
        <tissue evidence="9">Testes</tissue>
    </source>
</reference>
<feature type="repeat" description="ANK" evidence="5">
    <location>
        <begin position="209"/>
        <end position="233"/>
    </location>
</feature>
<gene>
    <name evidence="9" type="primary">LOC102810115</name>
</gene>
<feature type="compositionally biased region" description="Pro residues" evidence="6">
    <location>
        <begin position="539"/>
        <end position="549"/>
    </location>
</feature>
<dbReference type="PROSITE" id="PS51082">
    <property type="entry name" value="WH2"/>
    <property type="match status" value="1"/>
</dbReference>
<feature type="region of interest" description="Disordered" evidence="6">
    <location>
        <begin position="301"/>
        <end position="390"/>
    </location>
</feature>
<sequence>MSSDRILETAKQGDTETLKYLLQQRQLSDRVCDRFGATCCHYAARSGQLETLKWLILGAGLTGSKRTRNGANPSHDAAAAGKLKCLQWLLQDNAGGCWLNDPDNSGCNVLHLSARFGHLSLLHWLVEDQGMDVTKRAGNGISAIHFAAARGDKNCLIYLLQKAPSLVNNKADNGATPIYFAAQDGHLECIQYLVHVREQGVSAMEKDNDGATPIHFAASRGHTHILKWLLSHGGGCEPDSLGGTPLHDAAEHGQLESLHVLVEFGCDVNIEDKDGLVASDLAKACGNNECAKYLRSVEKKNLRSSPIKNPQVRTSSSSSNGTGVYAKHVVEVQHSPRQRNLDVTDGGHSSQGNCQDAETGEGMKRPPLVRDRRLDSPPPVVNGNYSQPNINSTHTVVIPPAPDLPPPAPPAQNNQVFHSPKKENITNGDACPMSTHGKYPPNLDSLMYVIQPNASPSVNEKEHKSPPQAAPKPTFPLQSSTTTSNDMQSTKFNWPPPAKKEPQKPTPVIQPPPSLNHPSHFSSSTVTSPPPQVQTSSVPPAPPPPPPPNQQLYNANSPSRGAQWKENGSTSPASTMSSSTVSSQGPLTSDMLAEIRAGPSLQKISNNVGKQVSV</sequence>
<accession>A0ABM0MRC6</accession>
<feature type="compositionally biased region" description="Low complexity" evidence="6">
    <location>
        <begin position="522"/>
        <end position="538"/>
    </location>
</feature>
<dbReference type="PANTHER" id="PTHR24153">
    <property type="entry name" value="ESPIN"/>
    <property type="match status" value="1"/>
</dbReference>
<feature type="compositionally biased region" description="Polar residues" evidence="6">
    <location>
        <begin position="550"/>
        <end position="560"/>
    </location>
</feature>
<dbReference type="Pfam" id="PF13637">
    <property type="entry name" value="Ank_4"/>
    <property type="match status" value="1"/>
</dbReference>
<feature type="compositionally biased region" description="Polar residues" evidence="6">
    <location>
        <begin position="303"/>
        <end position="322"/>
    </location>
</feature>
<proteinExistence type="predicted"/>
<keyword evidence="4 5" id="KW-0040">ANK repeat</keyword>
<dbReference type="PROSITE" id="PS50297">
    <property type="entry name" value="ANK_REP_REGION"/>
    <property type="match status" value="3"/>
</dbReference>
<comment type="subcellular location">
    <subcellularLocation>
        <location evidence="1">Cell projection</location>
        <location evidence="1">Stereocilium</location>
    </subcellularLocation>
</comment>
<dbReference type="InterPro" id="IPR036770">
    <property type="entry name" value="Ankyrin_rpt-contain_sf"/>
</dbReference>
<feature type="compositionally biased region" description="Low complexity" evidence="6">
    <location>
        <begin position="569"/>
        <end position="583"/>
    </location>
</feature>
<dbReference type="InterPro" id="IPR003124">
    <property type="entry name" value="WH2_dom"/>
</dbReference>
<feature type="repeat" description="ANK" evidence="5">
    <location>
        <begin position="241"/>
        <end position="273"/>
    </location>
</feature>
<organism evidence="8 9">
    <name type="scientific">Saccoglossus kowalevskii</name>
    <name type="common">Acorn worm</name>
    <dbReference type="NCBI Taxonomy" id="10224"/>
    <lineage>
        <taxon>Eukaryota</taxon>
        <taxon>Metazoa</taxon>
        <taxon>Hemichordata</taxon>
        <taxon>Enteropneusta</taxon>
        <taxon>Harrimaniidae</taxon>
        <taxon>Saccoglossus</taxon>
    </lineage>
</organism>
<feature type="compositionally biased region" description="Pro residues" evidence="6">
    <location>
        <begin position="504"/>
        <end position="515"/>
    </location>
</feature>
<feature type="compositionally biased region" description="Polar residues" evidence="6">
    <location>
        <begin position="347"/>
        <end position="356"/>
    </location>
</feature>
<feature type="repeat" description="ANK" evidence="5">
    <location>
        <begin position="173"/>
        <end position="194"/>
    </location>
</feature>
<dbReference type="RefSeq" id="XP_006822567.1">
    <property type="nucleotide sequence ID" value="XM_006822504.1"/>
</dbReference>
<dbReference type="SUPFAM" id="SSF48403">
    <property type="entry name" value="Ankyrin repeat"/>
    <property type="match status" value="1"/>
</dbReference>
<dbReference type="Gene3D" id="1.25.40.20">
    <property type="entry name" value="Ankyrin repeat-containing domain"/>
    <property type="match status" value="1"/>
</dbReference>
<dbReference type="Proteomes" id="UP000694865">
    <property type="component" value="Unplaced"/>
</dbReference>
<evidence type="ECO:0000256" key="1">
    <source>
        <dbReference type="ARBA" id="ARBA00004645"/>
    </source>
</evidence>
<keyword evidence="3" id="KW-1009">Hearing</keyword>
<feature type="domain" description="WH2" evidence="7">
    <location>
        <begin position="587"/>
        <end position="604"/>
    </location>
</feature>
<dbReference type="PANTHER" id="PTHR24153:SF8">
    <property type="entry name" value="FORKED, ISOFORM F"/>
    <property type="match status" value="1"/>
</dbReference>
<protein>
    <submittedName>
        <fullName evidence="9">Espin-like</fullName>
    </submittedName>
</protein>
<evidence type="ECO:0000259" key="7">
    <source>
        <dbReference type="PROSITE" id="PS51082"/>
    </source>
</evidence>
<evidence type="ECO:0000256" key="5">
    <source>
        <dbReference type="PROSITE-ProRule" id="PRU00023"/>
    </source>
</evidence>
<keyword evidence="8" id="KW-1185">Reference proteome</keyword>
<feature type="compositionally biased region" description="Basic and acidic residues" evidence="6">
    <location>
        <begin position="361"/>
        <end position="375"/>
    </location>
</feature>
<dbReference type="PRINTS" id="PR01415">
    <property type="entry name" value="ANKYRIN"/>
</dbReference>
<dbReference type="InterPro" id="IPR052420">
    <property type="entry name" value="Espin/Espin-like"/>
</dbReference>
<evidence type="ECO:0000256" key="6">
    <source>
        <dbReference type="SAM" id="MobiDB-lite"/>
    </source>
</evidence>
<evidence type="ECO:0000256" key="3">
    <source>
        <dbReference type="ARBA" id="ARBA00022740"/>
    </source>
</evidence>
<dbReference type="InterPro" id="IPR002110">
    <property type="entry name" value="Ankyrin_rpt"/>
</dbReference>
<evidence type="ECO:0000256" key="2">
    <source>
        <dbReference type="ARBA" id="ARBA00022737"/>
    </source>
</evidence>
<evidence type="ECO:0000256" key="4">
    <source>
        <dbReference type="ARBA" id="ARBA00023043"/>
    </source>
</evidence>
<evidence type="ECO:0000313" key="9">
    <source>
        <dbReference type="RefSeq" id="XP_006822567.1"/>
    </source>
</evidence>
<evidence type="ECO:0000313" key="8">
    <source>
        <dbReference type="Proteomes" id="UP000694865"/>
    </source>
</evidence>
<dbReference type="SMART" id="SM00248">
    <property type="entry name" value="ANK"/>
    <property type="match status" value="7"/>
</dbReference>
<dbReference type="GeneID" id="102810115"/>
<feature type="compositionally biased region" description="Polar residues" evidence="6">
    <location>
        <begin position="602"/>
        <end position="614"/>
    </location>
</feature>
<keyword evidence="2" id="KW-0677">Repeat</keyword>
<feature type="region of interest" description="Disordered" evidence="6">
    <location>
        <begin position="456"/>
        <end position="614"/>
    </location>
</feature>
<feature type="compositionally biased region" description="Polar residues" evidence="6">
    <location>
        <begin position="476"/>
        <end position="492"/>
    </location>
</feature>
<dbReference type="PROSITE" id="PS50088">
    <property type="entry name" value="ANK_REPEAT"/>
    <property type="match status" value="3"/>
</dbReference>
<name>A0ABM0MRC6_SACKO</name>